<evidence type="ECO:0000313" key="1">
    <source>
        <dbReference type="EMBL" id="GJT51027.1"/>
    </source>
</evidence>
<reference evidence="1" key="1">
    <citation type="journal article" date="2022" name="Int. J. Mol. Sci.">
        <title>Draft Genome of Tanacetum Coccineum: Genomic Comparison of Closely Related Tanacetum-Family Plants.</title>
        <authorList>
            <person name="Yamashiro T."/>
            <person name="Shiraishi A."/>
            <person name="Nakayama K."/>
            <person name="Satake H."/>
        </authorList>
    </citation>
    <scope>NUCLEOTIDE SEQUENCE</scope>
</reference>
<comment type="caution">
    <text evidence="1">The sequence shown here is derived from an EMBL/GenBank/DDBJ whole genome shotgun (WGS) entry which is preliminary data.</text>
</comment>
<feature type="non-terminal residue" evidence="1">
    <location>
        <position position="1"/>
    </location>
</feature>
<protein>
    <submittedName>
        <fullName evidence="1">Uncharacterized protein</fullName>
    </submittedName>
</protein>
<keyword evidence="2" id="KW-1185">Reference proteome</keyword>
<dbReference type="Proteomes" id="UP001151760">
    <property type="component" value="Unassembled WGS sequence"/>
</dbReference>
<sequence>RMIPEPGDPARTVPVPEMFHEQTDDELMEAEIKQIEADDQAI</sequence>
<name>A0ABQ5EKH1_9ASTR</name>
<evidence type="ECO:0000313" key="2">
    <source>
        <dbReference type="Proteomes" id="UP001151760"/>
    </source>
</evidence>
<proteinExistence type="predicted"/>
<organism evidence="1 2">
    <name type="scientific">Tanacetum coccineum</name>
    <dbReference type="NCBI Taxonomy" id="301880"/>
    <lineage>
        <taxon>Eukaryota</taxon>
        <taxon>Viridiplantae</taxon>
        <taxon>Streptophyta</taxon>
        <taxon>Embryophyta</taxon>
        <taxon>Tracheophyta</taxon>
        <taxon>Spermatophyta</taxon>
        <taxon>Magnoliopsida</taxon>
        <taxon>eudicotyledons</taxon>
        <taxon>Gunneridae</taxon>
        <taxon>Pentapetalae</taxon>
        <taxon>asterids</taxon>
        <taxon>campanulids</taxon>
        <taxon>Asterales</taxon>
        <taxon>Asteraceae</taxon>
        <taxon>Asteroideae</taxon>
        <taxon>Anthemideae</taxon>
        <taxon>Anthemidinae</taxon>
        <taxon>Tanacetum</taxon>
    </lineage>
</organism>
<accession>A0ABQ5EKH1</accession>
<dbReference type="EMBL" id="BQNB010016372">
    <property type="protein sequence ID" value="GJT51027.1"/>
    <property type="molecule type" value="Genomic_DNA"/>
</dbReference>
<gene>
    <name evidence="1" type="ORF">Tco_0977184</name>
</gene>
<reference evidence="1" key="2">
    <citation type="submission" date="2022-01" db="EMBL/GenBank/DDBJ databases">
        <authorList>
            <person name="Yamashiro T."/>
            <person name="Shiraishi A."/>
            <person name="Satake H."/>
            <person name="Nakayama K."/>
        </authorList>
    </citation>
    <scope>NUCLEOTIDE SEQUENCE</scope>
</reference>